<accession>A0A7S9XH62</accession>
<sequence>MINVKSKSCKNEWCTTLITTKYDGYCMYCYMNMFPDKPVSRNYKTKEKKVVDRIKEKYPDFTWVHDKKVEDGCSKRRPDLLLDMGDYIIIIEVDENKHTDYDCSCENKRLMELSQDLQHRPIVFIRFNPDSYINQDGNKITSCWKTNKLGVIQIMKTKMSEWEERINILYQQIQYWIDNKTNKTIEIIQLFYDN</sequence>
<reference evidence="1" key="1">
    <citation type="submission" date="2020-08" db="EMBL/GenBank/DDBJ databases">
        <title>Bridging the membrane lipid divide: bacteria of the FCB group superphylum have the potential to synthesize archaeal ether lipids.</title>
        <authorList>
            <person name="Villanueva L."/>
            <person name="von Meijenfeldt F.A.B."/>
            <person name="Westbye A.B."/>
            <person name="Yadav S."/>
            <person name="Hopmans E.C."/>
            <person name="Dutilh B.E."/>
            <person name="Sinninghe Damste J.S."/>
        </authorList>
    </citation>
    <scope>NUCLEOTIDE SEQUENCE</scope>
    <source>
        <strain evidence="1">NIOZ-UU159</strain>
    </source>
</reference>
<dbReference type="EMBL" id="MW030605">
    <property type="protein sequence ID" value="QPI16797.1"/>
    <property type="molecule type" value="Genomic_DNA"/>
</dbReference>
<proteinExistence type="predicted"/>
<organism evidence="1">
    <name type="scientific">Virus NIOZ-UU159</name>
    <dbReference type="NCBI Taxonomy" id="2763270"/>
    <lineage>
        <taxon>Viruses</taxon>
    </lineage>
</organism>
<evidence type="ECO:0008006" key="2">
    <source>
        <dbReference type="Google" id="ProtNLM"/>
    </source>
</evidence>
<protein>
    <recommendedName>
        <fullName evidence="2">Endonuclease</fullName>
    </recommendedName>
</protein>
<name>A0A7S9XH62_9VIRU</name>
<evidence type="ECO:0000313" key="1">
    <source>
        <dbReference type="EMBL" id="QPI16797.1"/>
    </source>
</evidence>
<gene>
    <name evidence="1" type="ORF">NIOZUU159_00293</name>
</gene>